<dbReference type="AlphaFoldDB" id="A0A0D0DW41"/>
<keyword evidence="1" id="KW-0472">Membrane</keyword>
<keyword evidence="3" id="KW-1185">Reference proteome</keyword>
<gene>
    <name evidence="2" type="ORF">PAXRUDRAFT_828452</name>
</gene>
<evidence type="ECO:0000313" key="3">
    <source>
        <dbReference type="Proteomes" id="UP000054538"/>
    </source>
</evidence>
<protein>
    <submittedName>
        <fullName evidence="2">Uncharacterized protein</fullName>
    </submittedName>
</protein>
<dbReference type="HOGENOM" id="CLU_2794677_0_0_1"/>
<keyword evidence="1" id="KW-0812">Transmembrane</keyword>
<reference evidence="3" key="2">
    <citation type="submission" date="2015-01" db="EMBL/GenBank/DDBJ databases">
        <title>Evolutionary Origins and Diversification of the Mycorrhizal Mutualists.</title>
        <authorList>
            <consortium name="DOE Joint Genome Institute"/>
            <consortium name="Mycorrhizal Genomics Consortium"/>
            <person name="Kohler A."/>
            <person name="Kuo A."/>
            <person name="Nagy L.G."/>
            <person name="Floudas D."/>
            <person name="Copeland A."/>
            <person name="Barry K.W."/>
            <person name="Cichocki N."/>
            <person name="Veneault-Fourrey C."/>
            <person name="LaButti K."/>
            <person name="Lindquist E.A."/>
            <person name="Lipzen A."/>
            <person name="Lundell T."/>
            <person name="Morin E."/>
            <person name="Murat C."/>
            <person name="Riley R."/>
            <person name="Ohm R."/>
            <person name="Sun H."/>
            <person name="Tunlid A."/>
            <person name="Henrissat B."/>
            <person name="Grigoriev I.V."/>
            <person name="Hibbett D.S."/>
            <person name="Martin F."/>
        </authorList>
    </citation>
    <scope>NUCLEOTIDE SEQUENCE [LARGE SCALE GENOMIC DNA]</scope>
    <source>
        <strain evidence="3">Ve08.2h10</strain>
    </source>
</reference>
<sequence>MYRVGQPDSPFHRSQTQQQIFVYLLALIYLLILIDQRAIENRGSSQQKTGLRELELGPDHVRKISKHK</sequence>
<feature type="transmembrane region" description="Helical" evidence="1">
    <location>
        <begin position="20"/>
        <end position="39"/>
    </location>
</feature>
<keyword evidence="1" id="KW-1133">Transmembrane helix</keyword>
<evidence type="ECO:0000256" key="1">
    <source>
        <dbReference type="SAM" id="Phobius"/>
    </source>
</evidence>
<accession>A0A0D0DW41</accession>
<dbReference type="EMBL" id="KN825141">
    <property type="protein sequence ID" value="KIK93951.1"/>
    <property type="molecule type" value="Genomic_DNA"/>
</dbReference>
<evidence type="ECO:0000313" key="2">
    <source>
        <dbReference type="EMBL" id="KIK93951.1"/>
    </source>
</evidence>
<dbReference type="InParanoid" id="A0A0D0DW41"/>
<name>A0A0D0DW41_9AGAM</name>
<reference evidence="2 3" key="1">
    <citation type="submission" date="2014-04" db="EMBL/GenBank/DDBJ databases">
        <authorList>
            <consortium name="DOE Joint Genome Institute"/>
            <person name="Kuo A."/>
            <person name="Kohler A."/>
            <person name="Jargeat P."/>
            <person name="Nagy L.G."/>
            <person name="Floudas D."/>
            <person name="Copeland A."/>
            <person name="Barry K.W."/>
            <person name="Cichocki N."/>
            <person name="Veneault-Fourrey C."/>
            <person name="LaButti K."/>
            <person name="Lindquist E.A."/>
            <person name="Lipzen A."/>
            <person name="Lundell T."/>
            <person name="Morin E."/>
            <person name="Murat C."/>
            <person name="Sun H."/>
            <person name="Tunlid A."/>
            <person name="Henrissat B."/>
            <person name="Grigoriev I.V."/>
            <person name="Hibbett D.S."/>
            <person name="Martin F."/>
            <person name="Nordberg H.P."/>
            <person name="Cantor M.N."/>
            <person name="Hua S.X."/>
        </authorList>
    </citation>
    <scope>NUCLEOTIDE SEQUENCE [LARGE SCALE GENOMIC DNA]</scope>
    <source>
        <strain evidence="2 3">Ve08.2h10</strain>
    </source>
</reference>
<organism evidence="2 3">
    <name type="scientific">Paxillus rubicundulus Ve08.2h10</name>
    <dbReference type="NCBI Taxonomy" id="930991"/>
    <lineage>
        <taxon>Eukaryota</taxon>
        <taxon>Fungi</taxon>
        <taxon>Dikarya</taxon>
        <taxon>Basidiomycota</taxon>
        <taxon>Agaricomycotina</taxon>
        <taxon>Agaricomycetes</taxon>
        <taxon>Agaricomycetidae</taxon>
        <taxon>Boletales</taxon>
        <taxon>Paxilineae</taxon>
        <taxon>Paxillaceae</taxon>
        <taxon>Paxillus</taxon>
    </lineage>
</organism>
<proteinExistence type="predicted"/>
<dbReference type="Proteomes" id="UP000054538">
    <property type="component" value="Unassembled WGS sequence"/>
</dbReference>